<accession>A0ABD2M5I9</accession>
<keyword evidence="4" id="KW-1185">Reference proteome</keyword>
<feature type="region of interest" description="Disordered" evidence="1">
    <location>
        <begin position="49"/>
        <end position="69"/>
    </location>
</feature>
<feature type="region of interest" description="Disordered" evidence="1">
    <location>
        <begin position="1"/>
        <end position="30"/>
    </location>
</feature>
<comment type="caution">
    <text evidence="3">The sequence shown here is derived from an EMBL/GenBank/DDBJ whole genome shotgun (WGS) entry which is preliminary data.</text>
</comment>
<dbReference type="Proteomes" id="UP001620626">
    <property type="component" value="Unassembled WGS sequence"/>
</dbReference>
<evidence type="ECO:0000313" key="2">
    <source>
        <dbReference type="EMBL" id="KAL3081055.1"/>
    </source>
</evidence>
<evidence type="ECO:0000313" key="3">
    <source>
        <dbReference type="EMBL" id="KAL3122548.1"/>
    </source>
</evidence>
<dbReference type="EMBL" id="JBICBT010000133">
    <property type="protein sequence ID" value="KAL3122548.1"/>
    <property type="molecule type" value="Genomic_DNA"/>
</dbReference>
<evidence type="ECO:0000256" key="1">
    <source>
        <dbReference type="SAM" id="MobiDB-lite"/>
    </source>
</evidence>
<reference evidence="3 4" key="1">
    <citation type="submission" date="2024-10" db="EMBL/GenBank/DDBJ databases">
        <authorList>
            <person name="Kim D."/>
        </authorList>
    </citation>
    <scope>NUCLEOTIDE SEQUENCE [LARGE SCALE GENOMIC DNA]</scope>
    <source>
        <strain evidence="3">BH-2024</strain>
    </source>
</reference>
<evidence type="ECO:0000313" key="4">
    <source>
        <dbReference type="Proteomes" id="UP001620626"/>
    </source>
</evidence>
<protein>
    <submittedName>
        <fullName evidence="3">Uncharacterized protein</fullName>
    </submittedName>
</protein>
<dbReference type="AlphaFoldDB" id="A0ABD2M5I9"/>
<proteinExistence type="predicted"/>
<sequence>MTTISLQLAKKGRHSPIEKMGQTQAHNPTMILPWTAEKERRRSIVLMELPEPTGNKSSAERVPTDQTAVSTELGIDCPISNYLPPTF</sequence>
<organism evidence="3 4">
    <name type="scientific">Heterodera trifolii</name>
    <dbReference type="NCBI Taxonomy" id="157864"/>
    <lineage>
        <taxon>Eukaryota</taxon>
        <taxon>Metazoa</taxon>
        <taxon>Ecdysozoa</taxon>
        <taxon>Nematoda</taxon>
        <taxon>Chromadorea</taxon>
        <taxon>Rhabditida</taxon>
        <taxon>Tylenchina</taxon>
        <taxon>Tylenchomorpha</taxon>
        <taxon>Tylenchoidea</taxon>
        <taxon>Heteroderidae</taxon>
        <taxon>Heteroderinae</taxon>
        <taxon>Heterodera</taxon>
    </lineage>
</organism>
<name>A0ABD2M5I9_9BILA</name>
<gene>
    <name evidence="3" type="ORF">niasHT_003084</name>
    <name evidence="2" type="ORF">niasHT_037523</name>
</gene>
<dbReference type="EMBL" id="JBICBT010001143">
    <property type="protein sequence ID" value="KAL3081055.1"/>
    <property type="molecule type" value="Genomic_DNA"/>
</dbReference>